<dbReference type="PANTHER" id="PTHR48081">
    <property type="entry name" value="AB HYDROLASE SUPERFAMILY PROTEIN C4A8.06C"/>
    <property type="match status" value="1"/>
</dbReference>
<reference evidence="6" key="1">
    <citation type="journal article" date="2019" name="Int. J. Syst. Evol. Microbiol.">
        <title>The Global Catalogue of Microorganisms (GCM) 10K type strain sequencing project: providing services to taxonomists for standard genome sequencing and annotation.</title>
        <authorList>
            <consortium name="The Broad Institute Genomics Platform"/>
            <consortium name="The Broad Institute Genome Sequencing Center for Infectious Disease"/>
            <person name="Wu L."/>
            <person name="Ma J."/>
        </authorList>
    </citation>
    <scope>NUCLEOTIDE SEQUENCE [LARGE SCALE GENOMIC DNA]</scope>
    <source>
        <strain evidence="6">NBRC 105857</strain>
    </source>
</reference>
<evidence type="ECO:0000256" key="2">
    <source>
        <dbReference type="ARBA" id="ARBA00022801"/>
    </source>
</evidence>
<dbReference type="PROSITE" id="PS01173">
    <property type="entry name" value="LIPASE_GDXG_HIS"/>
    <property type="match status" value="1"/>
</dbReference>
<keyword evidence="2" id="KW-0378">Hydrolase</keyword>
<dbReference type="PROSITE" id="PS01174">
    <property type="entry name" value="LIPASE_GDXG_SER"/>
    <property type="match status" value="1"/>
</dbReference>
<dbReference type="Gene3D" id="3.40.50.1820">
    <property type="entry name" value="alpha/beta hydrolase"/>
    <property type="match status" value="1"/>
</dbReference>
<dbReference type="SUPFAM" id="SSF53474">
    <property type="entry name" value="alpha/beta-Hydrolases"/>
    <property type="match status" value="1"/>
</dbReference>
<organism evidence="5 6">
    <name type="scientific">Limnobacter litoralis</name>
    <dbReference type="NCBI Taxonomy" id="481366"/>
    <lineage>
        <taxon>Bacteria</taxon>
        <taxon>Pseudomonadati</taxon>
        <taxon>Pseudomonadota</taxon>
        <taxon>Betaproteobacteria</taxon>
        <taxon>Burkholderiales</taxon>
        <taxon>Burkholderiaceae</taxon>
        <taxon>Limnobacter</taxon>
    </lineage>
</organism>
<dbReference type="InterPro" id="IPR033140">
    <property type="entry name" value="Lipase_GDXG_put_SER_AS"/>
</dbReference>
<gene>
    <name evidence="5" type="ORF">GCM10007875_03990</name>
</gene>
<evidence type="ECO:0000256" key="3">
    <source>
        <dbReference type="PROSITE-ProRule" id="PRU10038"/>
    </source>
</evidence>
<evidence type="ECO:0000313" key="5">
    <source>
        <dbReference type="EMBL" id="GLR25311.1"/>
    </source>
</evidence>
<dbReference type="RefSeq" id="WP_284279653.1">
    <property type="nucleotide sequence ID" value="NZ_BSOJ01000006.1"/>
</dbReference>
<feature type="domain" description="Alpha/beta hydrolase fold-3" evidence="4">
    <location>
        <begin position="75"/>
        <end position="273"/>
    </location>
</feature>
<dbReference type="InterPro" id="IPR013094">
    <property type="entry name" value="AB_hydrolase_3"/>
</dbReference>
<accession>A0ABQ5YPA4</accession>
<comment type="caution">
    <text evidence="5">The sequence shown here is derived from an EMBL/GenBank/DDBJ whole genome shotgun (WGS) entry which is preliminary data.</text>
</comment>
<name>A0ABQ5YPA4_9BURK</name>
<dbReference type="Proteomes" id="UP001156664">
    <property type="component" value="Unassembled WGS sequence"/>
</dbReference>
<keyword evidence="6" id="KW-1185">Reference proteome</keyword>
<protein>
    <submittedName>
        <fullName evidence="5">Esterase</fullName>
    </submittedName>
</protein>
<evidence type="ECO:0000313" key="6">
    <source>
        <dbReference type="Proteomes" id="UP001156664"/>
    </source>
</evidence>
<dbReference type="InterPro" id="IPR029058">
    <property type="entry name" value="AB_hydrolase_fold"/>
</dbReference>
<dbReference type="InterPro" id="IPR050300">
    <property type="entry name" value="GDXG_lipolytic_enzyme"/>
</dbReference>
<evidence type="ECO:0000256" key="1">
    <source>
        <dbReference type="ARBA" id="ARBA00010515"/>
    </source>
</evidence>
<dbReference type="PANTHER" id="PTHR48081:SF30">
    <property type="entry name" value="ACETYL-HYDROLASE LIPR-RELATED"/>
    <property type="match status" value="1"/>
</dbReference>
<dbReference type="Pfam" id="PF07859">
    <property type="entry name" value="Abhydrolase_3"/>
    <property type="match status" value="1"/>
</dbReference>
<sequence>MPNSMRAKLTENLLRQTFRPFFSPKVPVRVQRMMTRAMELTALVPRGVHVSAYQSGGVKGEQLLPDHPASNHHAILYLHGGGYVVCSPATHRAFTSRLCKATGLPVYVPRYRLAPEHPYPAQLEDAYAAICDLEASGFQISNLIVAGDSAGGNLTLALTQKLRESGKPMPRALVLVSPWTDASFSQLPQPNNDALLTTTWVQFTRGGFVSEAQWKDPKVSPVFADFNGFPPTLIQSSSAELLANDAARLNDAMSQAKVKVEWQEFEGLWHDFQLNAGLVPEADQAVAQIADFLKTVI</sequence>
<feature type="active site" evidence="3">
    <location>
        <position position="149"/>
    </location>
</feature>
<evidence type="ECO:0000259" key="4">
    <source>
        <dbReference type="Pfam" id="PF07859"/>
    </source>
</evidence>
<dbReference type="EMBL" id="BSOJ01000006">
    <property type="protein sequence ID" value="GLR25311.1"/>
    <property type="molecule type" value="Genomic_DNA"/>
</dbReference>
<proteinExistence type="inferred from homology"/>
<dbReference type="InterPro" id="IPR002168">
    <property type="entry name" value="Lipase_GDXG_HIS_AS"/>
</dbReference>
<comment type="similarity">
    <text evidence="1">Belongs to the 'GDXG' lipolytic enzyme family.</text>
</comment>